<dbReference type="EMBL" id="MGJN01000019">
    <property type="protein sequence ID" value="OGN06474.1"/>
    <property type="molecule type" value="Genomic_DNA"/>
</dbReference>
<feature type="domain" description="Glycosyl transferase family 28 C-terminal" evidence="12">
    <location>
        <begin position="194"/>
        <end position="354"/>
    </location>
</feature>
<name>A0A1F8F016_9BACT</name>
<dbReference type="GO" id="GO:0008360">
    <property type="term" value="P:regulation of cell shape"/>
    <property type="evidence" value="ECO:0007669"/>
    <property type="project" value="UniProtKB-KW"/>
</dbReference>
<dbReference type="Proteomes" id="UP000176834">
    <property type="component" value="Unassembled WGS sequence"/>
</dbReference>
<comment type="pathway">
    <text evidence="10">Cell wall biogenesis; peptidoglycan biosynthesis.</text>
</comment>
<dbReference type="Pfam" id="PF04101">
    <property type="entry name" value="Glyco_tran_28_C"/>
    <property type="match status" value="1"/>
</dbReference>
<dbReference type="GO" id="GO:0005886">
    <property type="term" value="C:plasma membrane"/>
    <property type="evidence" value="ECO:0007669"/>
    <property type="project" value="UniProtKB-SubCell"/>
</dbReference>
<dbReference type="InterPro" id="IPR007235">
    <property type="entry name" value="Glyco_trans_28_C"/>
</dbReference>
<gene>
    <name evidence="10" type="primary">murG</name>
    <name evidence="13" type="ORF">A3B86_03445</name>
</gene>
<protein>
    <recommendedName>
        <fullName evidence="10">UDP-N-acetylglucosamine--N-acetylmuramyl-(pentapeptide) pyrophosphoryl-undecaprenol N-acetylglucosamine transferase</fullName>
        <ecNumber evidence="10">2.4.1.227</ecNumber>
    </recommendedName>
    <alternativeName>
        <fullName evidence="10">Undecaprenyl-PP-MurNAc-pentapeptide-UDPGlcNAc GlcNAc transferase</fullName>
    </alternativeName>
</protein>
<dbReference type="GO" id="GO:0051301">
    <property type="term" value="P:cell division"/>
    <property type="evidence" value="ECO:0007669"/>
    <property type="project" value="UniProtKB-KW"/>
</dbReference>
<comment type="catalytic activity">
    <reaction evidence="10">
        <text>di-trans,octa-cis-undecaprenyl diphospho-N-acetyl-alpha-D-muramoyl-L-alanyl-D-glutamyl-meso-2,6-diaminopimeloyl-D-alanyl-D-alanine + UDP-N-acetyl-alpha-D-glucosamine = di-trans,octa-cis-undecaprenyl diphospho-[N-acetyl-alpha-D-glucosaminyl-(1-&gt;4)]-N-acetyl-alpha-D-muramoyl-L-alanyl-D-glutamyl-meso-2,6-diaminopimeloyl-D-alanyl-D-alanine + UDP + H(+)</text>
        <dbReference type="Rhea" id="RHEA:31227"/>
        <dbReference type="ChEBI" id="CHEBI:15378"/>
        <dbReference type="ChEBI" id="CHEBI:57705"/>
        <dbReference type="ChEBI" id="CHEBI:58223"/>
        <dbReference type="ChEBI" id="CHEBI:61387"/>
        <dbReference type="ChEBI" id="CHEBI:61388"/>
        <dbReference type="EC" id="2.4.1.227"/>
    </reaction>
</comment>
<keyword evidence="7 10" id="KW-0472">Membrane</keyword>
<evidence type="ECO:0000256" key="6">
    <source>
        <dbReference type="ARBA" id="ARBA00022984"/>
    </source>
</evidence>
<dbReference type="SUPFAM" id="SSF53756">
    <property type="entry name" value="UDP-Glycosyltransferase/glycogen phosphorylase"/>
    <property type="match status" value="1"/>
</dbReference>
<dbReference type="CDD" id="cd03785">
    <property type="entry name" value="GT28_MurG"/>
    <property type="match status" value="1"/>
</dbReference>
<keyword evidence="6 10" id="KW-0573">Peptidoglycan synthesis</keyword>
<evidence type="ECO:0000313" key="14">
    <source>
        <dbReference type="Proteomes" id="UP000176834"/>
    </source>
</evidence>
<dbReference type="HAMAP" id="MF_00033">
    <property type="entry name" value="MurG"/>
    <property type="match status" value="1"/>
</dbReference>
<proteinExistence type="inferred from homology"/>
<dbReference type="GO" id="GO:0051991">
    <property type="term" value="F:UDP-N-acetyl-D-glucosamine:N-acetylmuramoyl-L-alanyl-D-glutamyl-meso-2,6-diaminopimelyl-D-alanyl-D-alanine-diphosphoundecaprenol 4-beta-N-acetylglucosaminlytransferase activity"/>
    <property type="evidence" value="ECO:0007669"/>
    <property type="project" value="RHEA"/>
</dbReference>
<evidence type="ECO:0000256" key="5">
    <source>
        <dbReference type="ARBA" id="ARBA00022960"/>
    </source>
</evidence>
<keyword evidence="5 10" id="KW-0133">Cell shape</keyword>
<dbReference type="PANTHER" id="PTHR21015:SF27">
    <property type="entry name" value="UDP-N-ACETYLGLUCOSAMINE--N-ACETYLMURAMYL-(PENTAPEPTIDE) PYROPHOSPHORYL-UNDECAPRENOL N-ACETYLGLUCOSAMINE TRANSFERASE"/>
    <property type="match status" value="1"/>
</dbReference>
<evidence type="ECO:0000256" key="7">
    <source>
        <dbReference type="ARBA" id="ARBA00023136"/>
    </source>
</evidence>
<comment type="function">
    <text evidence="10">Cell wall formation. Catalyzes the transfer of a GlcNAc subunit on undecaprenyl-pyrophosphoryl-MurNAc-pentapeptide (lipid intermediate I) to form undecaprenyl-pyrophosphoryl-MurNAc-(pentapeptide)GlcNAc (lipid intermediate II).</text>
</comment>
<dbReference type="PANTHER" id="PTHR21015">
    <property type="entry name" value="UDP-N-ACETYLGLUCOSAMINE--N-ACETYLMURAMYL-(PENTAPEPTIDE) PYROPHOSPHORYL-UNDECAPRENOL N-ACETYLGLUCOSAMINE TRANSFERASE 1"/>
    <property type="match status" value="1"/>
</dbReference>
<evidence type="ECO:0000259" key="12">
    <source>
        <dbReference type="Pfam" id="PF04101"/>
    </source>
</evidence>
<evidence type="ECO:0000256" key="9">
    <source>
        <dbReference type="ARBA" id="ARBA00023316"/>
    </source>
</evidence>
<feature type="binding site" evidence="10">
    <location>
        <begin position="13"/>
        <end position="15"/>
    </location>
    <ligand>
        <name>UDP-N-acetyl-alpha-D-glucosamine</name>
        <dbReference type="ChEBI" id="CHEBI:57705"/>
    </ligand>
</feature>
<keyword evidence="1 10" id="KW-1003">Cell membrane</keyword>
<dbReference type="GO" id="GO:0009252">
    <property type="term" value="P:peptidoglycan biosynthetic process"/>
    <property type="evidence" value="ECO:0007669"/>
    <property type="project" value="UniProtKB-UniRule"/>
</dbReference>
<keyword evidence="4 10" id="KW-0808">Transferase</keyword>
<evidence type="ECO:0000256" key="3">
    <source>
        <dbReference type="ARBA" id="ARBA00022676"/>
    </source>
</evidence>
<sequence length="367" mass="40210">MIERRILLVGGGSGGHVYPLVVVARSLKEQASLQGLNLKLMMLGSSIFLERAAKENNLPFKKVTAGKFRRYPSLASLADPFKVLASFVQSLWYLFLFMPDVVFTKGGYVSVVPALVAKLYMIPVFTHESDSVPGLANKIISKFAKKIFISFSDSAKYLNVAKTILTGNPIRKDLSQGDKNSAIQYFNFSQPKPTVLVLGGSRGAKVLNDVVISGLPALIQKLNIIHQCGESQYDSVKTEADKIAPESYRLYSFLDENQLTLAYSLADIIVARAGGSLLFEIAQVGKPAIVVPILNSPANHQYLNAAEFSSYGGRLIEEPNFNSDSLLRTIENILNPDNYIKISDSIKKFATPDAADIIARELVSSIR</sequence>
<keyword evidence="2 10" id="KW-0132">Cell division</keyword>
<dbReference type="AlphaFoldDB" id="A0A1F8F016"/>
<dbReference type="GO" id="GO:0005975">
    <property type="term" value="P:carbohydrate metabolic process"/>
    <property type="evidence" value="ECO:0007669"/>
    <property type="project" value="InterPro"/>
</dbReference>
<feature type="binding site" evidence="10">
    <location>
        <position position="201"/>
    </location>
    <ligand>
        <name>UDP-N-acetyl-alpha-D-glucosamine</name>
        <dbReference type="ChEBI" id="CHEBI:57705"/>
    </ligand>
</feature>
<feature type="domain" description="Glycosyltransferase family 28 N-terminal" evidence="11">
    <location>
        <begin position="6"/>
        <end position="149"/>
    </location>
</feature>
<comment type="subcellular location">
    <subcellularLocation>
        <location evidence="10">Cell membrane</location>
        <topology evidence="10">Peripheral membrane protein</topology>
        <orientation evidence="10">Cytoplasmic side</orientation>
    </subcellularLocation>
</comment>
<dbReference type="InterPro" id="IPR006009">
    <property type="entry name" value="GlcNAc_MurG"/>
</dbReference>
<dbReference type="UniPathway" id="UPA00219"/>
<evidence type="ECO:0000256" key="8">
    <source>
        <dbReference type="ARBA" id="ARBA00023306"/>
    </source>
</evidence>
<dbReference type="EC" id="2.4.1.227" evidence="10"/>
<evidence type="ECO:0000256" key="10">
    <source>
        <dbReference type="HAMAP-Rule" id="MF_00033"/>
    </source>
</evidence>
<comment type="caution">
    <text evidence="10">Lacks conserved residue(s) required for the propagation of feature annotation.</text>
</comment>
<evidence type="ECO:0000259" key="11">
    <source>
        <dbReference type="Pfam" id="PF03033"/>
    </source>
</evidence>
<dbReference type="InterPro" id="IPR004276">
    <property type="entry name" value="GlycoTrans_28_N"/>
</dbReference>
<feature type="binding site" evidence="10">
    <location>
        <position position="171"/>
    </location>
    <ligand>
        <name>UDP-N-acetyl-alpha-D-glucosamine</name>
        <dbReference type="ChEBI" id="CHEBI:57705"/>
    </ligand>
</feature>
<evidence type="ECO:0000256" key="4">
    <source>
        <dbReference type="ARBA" id="ARBA00022679"/>
    </source>
</evidence>
<dbReference type="Gene3D" id="3.40.50.2000">
    <property type="entry name" value="Glycogen Phosphorylase B"/>
    <property type="match status" value="2"/>
</dbReference>
<accession>A0A1F8F016</accession>
<comment type="caution">
    <text evidence="13">The sequence shown here is derived from an EMBL/GenBank/DDBJ whole genome shotgun (WGS) entry which is preliminary data.</text>
</comment>
<dbReference type="GO" id="GO:0071555">
    <property type="term" value="P:cell wall organization"/>
    <property type="evidence" value="ECO:0007669"/>
    <property type="project" value="UniProtKB-KW"/>
</dbReference>
<evidence type="ECO:0000313" key="13">
    <source>
        <dbReference type="EMBL" id="OGN06474.1"/>
    </source>
</evidence>
<reference evidence="13 14" key="1">
    <citation type="journal article" date="2016" name="Nat. Commun.">
        <title>Thousands of microbial genomes shed light on interconnected biogeochemical processes in an aquifer system.</title>
        <authorList>
            <person name="Anantharaman K."/>
            <person name="Brown C.T."/>
            <person name="Hug L.A."/>
            <person name="Sharon I."/>
            <person name="Castelle C.J."/>
            <person name="Probst A.J."/>
            <person name="Thomas B.C."/>
            <person name="Singh A."/>
            <person name="Wilkins M.J."/>
            <person name="Karaoz U."/>
            <person name="Brodie E.L."/>
            <person name="Williams K.H."/>
            <person name="Hubbard S.S."/>
            <person name="Banfield J.F."/>
        </authorList>
    </citation>
    <scope>NUCLEOTIDE SEQUENCE [LARGE SCALE GENOMIC DNA]</scope>
</reference>
<keyword evidence="9 10" id="KW-0961">Cell wall biogenesis/degradation</keyword>
<keyword evidence="8 10" id="KW-0131">Cell cycle</keyword>
<evidence type="ECO:0000256" key="2">
    <source>
        <dbReference type="ARBA" id="ARBA00022618"/>
    </source>
</evidence>
<comment type="similarity">
    <text evidence="10">Belongs to the glycosyltransferase 28 family. MurG subfamily.</text>
</comment>
<organism evidence="13 14">
    <name type="scientific">Candidatus Yanofskybacteria bacterium RIFCSPHIGHO2_02_FULL_38_22b</name>
    <dbReference type="NCBI Taxonomy" id="1802673"/>
    <lineage>
        <taxon>Bacteria</taxon>
        <taxon>Candidatus Yanofskyibacteriota</taxon>
    </lineage>
</organism>
<feature type="binding site" evidence="10">
    <location>
        <position position="301"/>
    </location>
    <ligand>
        <name>UDP-N-acetyl-alpha-D-glucosamine</name>
        <dbReference type="ChEBI" id="CHEBI:57705"/>
    </ligand>
</feature>
<dbReference type="GO" id="GO:0050511">
    <property type="term" value="F:undecaprenyldiphospho-muramoylpentapeptide beta-N-acetylglucosaminyltransferase activity"/>
    <property type="evidence" value="ECO:0007669"/>
    <property type="project" value="UniProtKB-UniRule"/>
</dbReference>
<keyword evidence="3 10" id="KW-0328">Glycosyltransferase</keyword>
<dbReference type="Pfam" id="PF03033">
    <property type="entry name" value="Glyco_transf_28"/>
    <property type="match status" value="1"/>
</dbReference>
<evidence type="ECO:0000256" key="1">
    <source>
        <dbReference type="ARBA" id="ARBA00022475"/>
    </source>
</evidence>